<dbReference type="Proteomes" id="UP000299102">
    <property type="component" value="Unassembled WGS sequence"/>
</dbReference>
<reference evidence="2 3" key="1">
    <citation type="journal article" date="2019" name="Commun. Biol.">
        <title>The bagworm genome reveals a unique fibroin gene that provides high tensile strength.</title>
        <authorList>
            <person name="Kono N."/>
            <person name="Nakamura H."/>
            <person name="Ohtoshi R."/>
            <person name="Tomita M."/>
            <person name="Numata K."/>
            <person name="Arakawa K."/>
        </authorList>
    </citation>
    <scope>NUCLEOTIDE SEQUENCE [LARGE SCALE GENOMIC DNA]</scope>
</reference>
<proteinExistence type="predicted"/>
<evidence type="ECO:0000256" key="1">
    <source>
        <dbReference type="SAM" id="MobiDB-lite"/>
    </source>
</evidence>
<organism evidence="2 3">
    <name type="scientific">Eumeta variegata</name>
    <name type="common">Bagworm moth</name>
    <name type="synonym">Eumeta japonica</name>
    <dbReference type="NCBI Taxonomy" id="151549"/>
    <lineage>
        <taxon>Eukaryota</taxon>
        <taxon>Metazoa</taxon>
        <taxon>Ecdysozoa</taxon>
        <taxon>Arthropoda</taxon>
        <taxon>Hexapoda</taxon>
        <taxon>Insecta</taxon>
        <taxon>Pterygota</taxon>
        <taxon>Neoptera</taxon>
        <taxon>Endopterygota</taxon>
        <taxon>Lepidoptera</taxon>
        <taxon>Glossata</taxon>
        <taxon>Ditrysia</taxon>
        <taxon>Tineoidea</taxon>
        <taxon>Psychidae</taxon>
        <taxon>Oiketicinae</taxon>
        <taxon>Eumeta</taxon>
    </lineage>
</organism>
<dbReference type="EMBL" id="BGZK01002365">
    <property type="protein sequence ID" value="GBP93339.1"/>
    <property type="molecule type" value="Genomic_DNA"/>
</dbReference>
<dbReference type="AlphaFoldDB" id="A0A4C2A2D6"/>
<feature type="compositionally biased region" description="Basic and acidic residues" evidence="1">
    <location>
        <begin position="53"/>
        <end position="96"/>
    </location>
</feature>
<evidence type="ECO:0000313" key="2">
    <source>
        <dbReference type="EMBL" id="GBP93339.1"/>
    </source>
</evidence>
<feature type="region of interest" description="Disordered" evidence="1">
    <location>
        <begin position="43"/>
        <end position="96"/>
    </location>
</feature>
<gene>
    <name evidence="2" type="ORF">EVAR_67947_1</name>
</gene>
<protein>
    <submittedName>
        <fullName evidence="2">Uncharacterized protein</fullName>
    </submittedName>
</protein>
<sequence length="96" mass="10964">MGELLVKCLLSPSTVGVQVAEVATTIKDSVNDEGMANECEQRLKSQFKISNGRKREKEEPEDGMRYTREDNCDIRSEESEQASKNEDERIKVKERL</sequence>
<name>A0A4C2A2D6_EUMVA</name>
<accession>A0A4C2A2D6</accession>
<comment type="caution">
    <text evidence="2">The sequence shown here is derived from an EMBL/GenBank/DDBJ whole genome shotgun (WGS) entry which is preliminary data.</text>
</comment>
<keyword evidence="3" id="KW-1185">Reference proteome</keyword>
<evidence type="ECO:0000313" key="3">
    <source>
        <dbReference type="Proteomes" id="UP000299102"/>
    </source>
</evidence>